<protein>
    <submittedName>
        <fullName evidence="2">Uncharacterized protein</fullName>
    </submittedName>
</protein>
<gene>
    <name evidence="2" type="ORF">GT409_03065</name>
</gene>
<feature type="region of interest" description="Disordered" evidence="1">
    <location>
        <begin position="1"/>
        <end position="78"/>
    </location>
</feature>
<name>A0A6P1M7D8_9BACT</name>
<dbReference type="KEGG" id="taer:GT409_03065"/>
<reference evidence="2 3" key="1">
    <citation type="submission" date="2020-01" db="EMBL/GenBank/DDBJ databases">
        <title>Ponticoccus aerotolerans gen. nov., sp. nov., an anaerobic bacterium and proposal of Ponticoccusceae fam. nov., Ponticoccusles ord. nov. and Ponticoccuse classis nov. in the phylum Kiritimatiellaeota.</title>
        <authorList>
            <person name="Zhou L.Y."/>
            <person name="Du Z.J."/>
        </authorList>
    </citation>
    <scope>NUCLEOTIDE SEQUENCE [LARGE SCALE GENOMIC DNA]</scope>
    <source>
        <strain evidence="2 3">S-5007</strain>
    </source>
</reference>
<dbReference type="AlphaFoldDB" id="A0A6P1M7D8"/>
<evidence type="ECO:0000313" key="3">
    <source>
        <dbReference type="Proteomes" id="UP000464954"/>
    </source>
</evidence>
<keyword evidence="3" id="KW-1185">Reference proteome</keyword>
<dbReference type="RefSeq" id="WP_160626831.1">
    <property type="nucleotide sequence ID" value="NZ_CP047593.1"/>
</dbReference>
<feature type="compositionally biased region" description="Gly residues" evidence="1">
    <location>
        <begin position="43"/>
        <end position="53"/>
    </location>
</feature>
<evidence type="ECO:0000256" key="1">
    <source>
        <dbReference type="SAM" id="MobiDB-lite"/>
    </source>
</evidence>
<proteinExistence type="predicted"/>
<accession>A0A6P1M7D8</accession>
<evidence type="ECO:0000313" key="2">
    <source>
        <dbReference type="EMBL" id="QHI68474.1"/>
    </source>
</evidence>
<dbReference type="EMBL" id="CP047593">
    <property type="protein sequence ID" value="QHI68474.1"/>
    <property type="molecule type" value="Genomic_DNA"/>
</dbReference>
<sequence>MTTKTTSFKKEEKSTAGVSPASSEPAEKVGQASSLSVPAKIPSGGGVPEGRGGSPTSDLCPPTSVGSPELPAKAAGDLPGIGGIAGDYEESDFRLPRINIVQSVGPLSEDFDPGAVVLNKDIIVLAASTDPKTWGEPLNVTVLNAKKQFSENLPYDSDETPETVDTLDEVHERGGWIDWRNDEKPPWRPMLTALVLVEAPSAELAEEFSIQGPDGKAYELALWTMKGSAYSRAGKAINTAARFALRNKETGLPELHKGKWTLQVRREKLGTNLVYVPRLRQHGKHVDEFIEFITTLL</sequence>
<organism evidence="2 3">
    <name type="scientific">Tichowtungia aerotolerans</name>
    <dbReference type="NCBI Taxonomy" id="2697043"/>
    <lineage>
        <taxon>Bacteria</taxon>
        <taxon>Pseudomonadati</taxon>
        <taxon>Kiritimatiellota</taxon>
        <taxon>Tichowtungiia</taxon>
        <taxon>Tichowtungiales</taxon>
        <taxon>Tichowtungiaceae</taxon>
        <taxon>Tichowtungia</taxon>
    </lineage>
</organism>
<dbReference type="Proteomes" id="UP000464954">
    <property type="component" value="Chromosome"/>
</dbReference>